<dbReference type="Pfam" id="PF00561">
    <property type="entry name" value="Abhydrolase_1"/>
    <property type="match status" value="1"/>
</dbReference>
<dbReference type="PANTHER" id="PTHR43798:SF31">
    <property type="entry name" value="AB HYDROLASE SUPERFAMILY PROTEIN YCLE"/>
    <property type="match status" value="1"/>
</dbReference>
<sequence length="260" mass="27684">MKVVSNGIQLEVSDRGASSPALVFLHYWGGSSRTWDDVRAALPSHYRSIAHDHRGWGDSQGPTSGYALADFVDDTLAVIAALSLGSYVLIGHSMGGKIAQLFASRRPAGLIGLVLVAPSPPGPLRLPAEVQAAMETAYESRESVAMAIEHMLTAKPLSLKHHEQVIEDSLRGAPQAKAAWPCSTSREDITAEVAAIEVPTLVIAGERDRVDPVEVLRAEVLSRIPQATLYELAGTGHLSPLESADEVAGAIQRFVEGLGR</sequence>
<evidence type="ECO:0000313" key="4">
    <source>
        <dbReference type="Proteomes" id="UP000539985"/>
    </source>
</evidence>
<accession>A0A7Y8C5F9</accession>
<evidence type="ECO:0000259" key="2">
    <source>
        <dbReference type="Pfam" id="PF00561"/>
    </source>
</evidence>
<dbReference type="Proteomes" id="UP000539985">
    <property type="component" value="Unassembled WGS sequence"/>
</dbReference>
<dbReference type="PANTHER" id="PTHR43798">
    <property type="entry name" value="MONOACYLGLYCEROL LIPASE"/>
    <property type="match status" value="1"/>
</dbReference>
<evidence type="ECO:0000313" key="3">
    <source>
        <dbReference type="EMBL" id="NWB99242.1"/>
    </source>
</evidence>
<keyword evidence="1 3" id="KW-0378">Hydrolase</keyword>
<comment type="caution">
    <text evidence="3">The sequence shown here is derived from an EMBL/GenBank/DDBJ whole genome shotgun (WGS) entry which is preliminary data.</text>
</comment>
<dbReference type="GO" id="GO:0016020">
    <property type="term" value="C:membrane"/>
    <property type="evidence" value="ECO:0007669"/>
    <property type="project" value="TreeGrafter"/>
</dbReference>
<dbReference type="InterPro" id="IPR050266">
    <property type="entry name" value="AB_hydrolase_sf"/>
</dbReference>
<proteinExistence type="predicted"/>
<dbReference type="RefSeq" id="WP_177104935.1">
    <property type="nucleotide sequence ID" value="NZ_JACAQB010000022.1"/>
</dbReference>
<organism evidence="3 4">
    <name type="scientific">Pseudomonas gingeri</name>
    <dbReference type="NCBI Taxonomy" id="117681"/>
    <lineage>
        <taxon>Bacteria</taxon>
        <taxon>Pseudomonadati</taxon>
        <taxon>Pseudomonadota</taxon>
        <taxon>Gammaproteobacteria</taxon>
        <taxon>Pseudomonadales</taxon>
        <taxon>Pseudomonadaceae</taxon>
        <taxon>Pseudomonas</taxon>
    </lineage>
</organism>
<evidence type="ECO:0000256" key="1">
    <source>
        <dbReference type="ARBA" id="ARBA00022801"/>
    </source>
</evidence>
<name>A0A7Y8C5F9_9PSED</name>
<gene>
    <name evidence="3" type="ORF">HX882_25450</name>
</gene>
<dbReference type="AlphaFoldDB" id="A0A7Y8C5F9"/>
<dbReference type="GO" id="GO:0016787">
    <property type="term" value="F:hydrolase activity"/>
    <property type="evidence" value="ECO:0007669"/>
    <property type="project" value="UniProtKB-KW"/>
</dbReference>
<dbReference type="SUPFAM" id="SSF53474">
    <property type="entry name" value="alpha/beta-Hydrolases"/>
    <property type="match status" value="1"/>
</dbReference>
<dbReference type="Gene3D" id="3.40.50.1820">
    <property type="entry name" value="alpha/beta hydrolase"/>
    <property type="match status" value="1"/>
</dbReference>
<protein>
    <submittedName>
        <fullName evidence="3">Alpha/beta fold hydrolase</fullName>
    </submittedName>
</protein>
<dbReference type="PRINTS" id="PR00111">
    <property type="entry name" value="ABHYDROLASE"/>
</dbReference>
<dbReference type="EMBL" id="JACAQB010000022">
    <property type="protein sequence ID" value="NWB99242.1"/>
    <property type="molecule type" value="Genomic_DNA"/>
</dbReference>
<reference evidence="3 4" key="1">
    <citation type="submission" date="2020-04" db="EMBL/GenBank/DDBJ databases">
        <title>Molecular characterization of pseudomonads from Agaricus bisporus reveal novel blotch 2 pathogens in Western Europe.</title>
        <authorList>
            <person name="Taparia T."/>
            <person name="Krijger M."/>
            <person name="Haynes E."/>
            <person name="Elpinstone J.G."/>
            <person name="Noble R."/>
            <person name="Van Der Wolf J."/>
        </authorList>
    </citation>
    <scope>NUCLEOTIDE SEQUENCE [LARGE SCALE GENOMIC DNA]</scope>
    <source>
        <strain evidence="3 4">H7001</strain>
    </source>
</reference>
<dbReference type="InterPro" id="IPR000073">
    <property type="entry name" value="AB_hydrolase_1"/>
</dbReference>
<dbReference type="InterPro" id="IPR029058">
    <property type="entry name" value="AB_hydrolase_fold"/>
</dbReference>
<feature type="domain" description="AB hydrolase-1" evidence="2">
    <location>
        <begin position="20"/>
        <end position="242"/>
    </location>
</feature>